<dbReference type="AlphaFoldDB" id="A0AB32X680"/>
<gene>
    <name evidence="1" type="ordered locus">HPCU_00230</name>
</gene>
<proteinExistence type="predicted"/>
<sequence>MANLAKLCPACHRALKKGASEEGFQKRLIENILNRNKDNLEFAQLRFETDDFPTLINRIYESLK</sequence>
<dbReference type="REBASE" id="28154">
    <property type="entry name" value="Hpy20ORF220P"/>
</dbReference>
<name>A0AB32X680_HELPC</name>
<organism evidence="1 2">
    <name type="scientific">Helicobacter pylori (strain Cuz20)</name>
    <dbReference type="NCBI Taxonomy" id="765964"/>
    <lineage>
        <taxon>Bacteria</taxon>
        <taxon>Pseudomonadati</taxon>
        <taxon>Campylobacterota</taxon>
        <taxon>Epsilonproteobacteria</taxon>
        <taxon>Campylobacterales</taxon>
        <taxon>Helicobacteraceae</taxon>
        <taxon>Helicobacter</taxon>
    </lineage>
</organism>
<dbReference type="KEGG" id="hpu:HPCU_00230"/>
<evidence type="ECO:0008006" key="3">
    <source>
        <dbReference type="Google" id="ProtNLM"/>
    </source>
</evidence>
<dbReference type="EMBL" id="CP002076">
    <property type="protein sequence ID" value="ADO03239.1"/>
    <property type="molecule type" value="Genomic_DNA"/>
</dbReference>
<evidence type="ECO:0000313" key="1">
    <source>
        <dbReference type="EMBL" id="ADO03239.1"/>
    </source>
</evidence>
<accession>A0AB32X680</accession>
<dbReference type="Proteomes" id="UP000006864">
    <property type="component" value="Chromosome"/>
</dbReference>
<protein>
    <recommendedName>
        <fullName evidence="3">HNH endonuclease</fullName>
    </recommendedName>
</protein>
<evidence type="ECO:0000313" key="2">
    <source>
        <dbReference type="Proteomes" id="UP000006864"/>
    </source>
</evidence>
<reference evidence="2" key="1">
    <citation type="submission" date="2010-06" db="EMBL/GenBank/DDBJ databases">
        <title>Complete genome sequence of Helicobacter pylori strain Cuz20.</title>
        <authorList>
            <person name="Kersulyte D."/>
            <person name="Herrera P."/>
            <person name="Gilman R.H."/>
            <person name="Berg D.E."/>
        </authorList>
    </citation>
    <scope>NUCLEOTIDE SEQUENCE [LARGE SCALE GENOMIC DNA]</scope>
    <source>
        <strain evidence="2">Cuz20</strain>
    </source>
</reference>